<keyword evidence="3" id="KW-1185">Reference proteome</keyword>
<dbReference type="RefSeq" id="WP_144332402.1">
    <property type="nucleotide sequence ID" value="NZ_VLPL01000003.1"/>
</dbReference>
<name>A0A556MZY3_9FLAO</name>
<organism evidence="2 3">
    <name type="scientific">Fluviicola chungangensis</name>
    <dbReference type="NCBI Taxonomy" id="2597671"/>
    <lineage>
        <taxon>Bacteria</taxon>
        <taxon>Pseudomonadati</taxon>
        <taxon>Bacteroidota</taxon>
        <taxon>Flavobacteriia</taxon>
        <taxon>Flavobacteriales</taxon>
        <taxon>Crocinitomicaceae</taxon>
        <taxon>Fluviicola</taxon>
    </lineage>
</organism>
<proteinExistence type="predicted"/>
<protein>
    <submittedName>
        <fullName evidence="2">Uncharacterized protein</fullName>
    </submittedName>
</protein>
<comment type="caution">
    <text evidence="2">The sequence shown here is derived from an EMBL/GenBank/DDBJ whole genome shotgun (WGS) entry which is preliminary data.</text>
</comment>
<evidence type="ECO:0000313" key="3">
    <source>
        <dbReference type="Proteomes" id="UP000316008"/>
    </source>
</evidence>
<gene>
    <name evidence="2" type="ORF">FO442_06740</name>
</gene>
<dbReference type="OrthoDB" id="9808753at2"/>
<keyword evidence="1" id="KW-0175">Coiled coil</keyword>
<reference evidence="2 3" key="1">
    <citation type="submission" date="2019-07" db="EMBL/GenBank/DDBJ databases">
        <authorList>
            <person name="Huq M.A."/>
        </authorList>
    </citation>
    <scope>NUCLEOTIDE SEQUENCE [LARGE SCALE GENOMIC DNA]</scope>
    <source>
        <strain evidence="2 3">MAH-3</strain>
    </source>
</reference>
<feature type="coiled-coil region" evidence="1">
    <location>
        <begin position="303"/>
        <end position="330"/>
    </location>
</feature>
<sequence>MKPTVQQVFLTTISSIFIATSSFSQTNTLPTSGNVGIGTTSPSAKLQVNGTAKIDSMLIVKDSLIVNKTARIQSDLKVVGNTIIKNDLKVSGTTTLIGNTIIKEGDFKIKALGDSTLPDDGVLMIDANGKVKNGGDLKSLVYTQVPAVMPCASDMNGGYIQTAPFWQASSNPQRMFLINTSCSPDPRLGVGVKPDAKMHVRLIKDSELHPLVIDKLVSNNPNVEPYKLLQLNSNGTLLSRKVRVDMENWADFVFSTDYPLMDLDSLEQFILKNHHLPNIQSTDSVLVEGIDLGEMNRLLLQKVEELTLYVLQEKKRNQELEDRLRKIEEKLNK</sequence>
<evidence type="ECO:0000256" key="1">
    <source>
        <dbReference type="SAM" id="Coils"/>
    </source>
</evidence>
<accession>A0A556MZY3</accession>
<dbReference type="AlphaFoldDB" id="A0A556MZY3"/>
<dbReference type="Proteomes" id="UP000316008">
    <property type="component" value="Unassembled WGS sequence"/>
</dbReference>
<dbReference type="EMBL" id="VLPL01000003">
    <property type="protein sequence ID" value="TSJ45446.1"/>
    <property type="molecule type" value="Genomic_DNA"/>
</dbReference>
<evidence type="ECO:0000313" key="2">
    <source>
        <dbReference type="EMBL" id="TSJ45446.1"/>
    </source>
</evidence>